<proteinExistence type="predicted"/>
<evidence type="ECO:0000313" key="1">
    <source>
        <dbReference type="EMBL" id="VFK52221.1"/>
    </source>
</evidence>
<name>A0A450ZEL8_9GAMM</name>
<sequence length="58" mass="7002">MVLMIREPECVLLKRRGAEHVGKLIAGMSRQEQLAFWQKRTEIMLERQKHFRRQNRPA</sequence>
<accession>A0A450ZEL8</accession>
<dbReference type="AlphaFoldDB" id="A0A450ZEL8"/>
<organism evidence="1">
    <name type="scientific">Candidatus Kentrum sp. TC</name>
    <dbReference type="NCBI Taxonomy" id="2126339"/>
    <lineage>
        <taxon>Bacteria</taxon>
        <taxon>Pseudomonadati</taxon>
        <taxon>Pseudomonadota</taxon>
        <taxon>Gammaproteobacteria</taxon>
        <taxon>Candidatus Kentrum</taxon>
    </lineage>
</organism>
<protein>
    <submittedName>
        <fullName evidence="1">Uncharacterized protein</fullName>
    </submittedName>
</protein>
<reference evidence="1" key="1">
    <citation type="submission" date="2019-02" db="EMBL/GenBank/DDBJ databases">
        <authorList>
            <person name="Gruber-Vodicka R. H."/>
            <person name="Seah K. B. B."/>
        </authorList>
    </citation>
    <scope>NUCLEOTIDE SEQUENCE</scope>
    <source>
        <strain evidence="1">BECK_BZ123</strain>
    </source>
</reference>
<gene>
    <name evidence="1" type="ORF">BECKTC1821D_GA0114238_11591</name>
</gene>
<dbReference type="EMBL" id="CAADFS010000159">
    <property type="protein sequence ID" value="VFK52221.1"/>
    <property type="molecule type" value="Genomic_DNA"/>
</dbReference>